<comment type="subcellular location">
    <subcellularLocation>
        <location evidence="1">Membrane</location>
    </subcellularLocation>
</comment>
<sequence length="222" mass="24723">MCCFSCDCEYIENPEQKCGFWEFLTFVYALIDYFIPISLVSVLLWVLLRPDNLRPRVDAAVVVSFSLDNTTSSLSLDNTTSSLDYDNAMYLTFQNLHRHLDVRYLDLIAVASYSGTRLGPSVDVLPIFVQRPKASNIVHANFQGSATPLAPAAAALFTREATNGSFNVLVTVDSTFMYMFPFQKTVYYFDHECYIRFLAANSGVTPPATVLTPGTLCSATAR</sequence>
<keyword evidence="3" id="KW-1133">Transmembrane helix</keyword>
<evidence type="ECO:0000256" key="1">
    <source>
        <dbReference type="ARBA" id="ARBA00004370"/>
    </source>
</evidence>
<dbReference type="GO" id="GO:0098542">
    <property type="term" value="P:defense response to other organism"/>
    <property type="evidence" value="ECO:0007669"/>
    <property type="project" value="InterPro"/>
</dbReference>
<dbReference type="InterPro" id="IPR044839">
    <property type="entry name" value="NDR1-like"/>
</dbReference>
<dbReference type="GO" id="GO:0009506">
    <property type="term" value="C:plasmodesma"/>
    <property type="evidence" value="ECO:0007669"/>
    <property type="project" value="TreeGrafter"/>
</dbReference>
<evidence type="ECO:0000256" key="2">
    <source>
        <dbReference type="ARBA" id="ARBA00023136"/>
    </source>
</evidence>
<dbReference type="OrthoDB" id="1863930at2759"/>
<reference evidence="4" key="1">
    <citation type="submission" date="2020-10" db="EMBL/GenBank/DDBJ databases">
        <authorList>
            <person name="Han B."/>
            <person name="Lu T."/>
            <person name="Zhao Q."/>
            <person name="Huang X."/>
            <person name="Zhao Y."/>
        </authorList>
    </citation>
    <scope>NUCLEOTIDE SEQUENCE</scope>
</reference>
<keyword evidence="5" id="KW-1185">Reference proteome</keyword>
<dbReference type="AlphaFoldDB" id="A0A811QJS2"/>
<evidence type="ECO:0000313" key="5">
    <source>
        <dbReference type="Proteomes" id="UP000604825"/>
    </source>
</evidence>
<name>A0A811QJS2_9POAL</name>
<dbReference type="PANTHER" id="PTHR31415:SF82">
    <property type="entry name" value="OS05G0203150 PROTEIN"/>
    <property type="match status" value="1"/>
</dbReference>
<comment type="caution">
    <text evidence="4">The sequence shown here is derived from an EMBL/GenBank/DDBJ whole genome shotgun (WGS) entry which is preliminary data.</text>
</comment>
<protein>
    <submittedName>
        <fullName evidence="4">Uncharacterized protein</fullName>
    </submittedName>
</protein>
<keyword evidence="2 3" id="KW-0472">Membrane</keyword>
<dbReference type="EMBL" id="CAJGYO010000010">
    <property type="protein sequence ID" value="CAD6256348.1"/>
    <property type="molecule type" value="Genomic_DNA"/>
</dbReference>
<proteinExistence type="predicted"/>
<gene>
    <name evidence="4" type="ORF">NCGR_LOCUS39856</name>
</gene>
<evidence type="ECO:0000313" key="4">
    <source>
        <dbReference type="EMBL" id="CAD6256348.1"/>
    </source>
</evidence>
<dbReference type="GO" id="GO:0005886">
    <property type="term" value="C:plasma membrane"/>
    <property type="evidence" value="ECO:0007669"/>
    <property type="project" value="TreeGrafter"/>
</dbReference>
<organism evidence="4 5">
    <name type="scientific">Miscanthus lutarioriparius</name>
    <dbReference type="NCBI Taxonomy" id="422564"/>
    <lineage>
        <taxon>Eukaryota</taxon>
        <taxon>Viridiplantae</taxon>
        <taxon>Streptophyta</taxon>
        <taxon>Embryophyta</taxon>
        <taxon>Tracheophyta</taxon>
        <taxon>Spermatophyta</taxon>
        <taxon>Magnoliopsida</taxon>
        <taxon>Liliopsida</taxon>
        <taxon>Poales</taxon>
        <taxon>Poaceae</taxon>
        <taxon>PACMAD clade</taxon>
        <taxon>Panicoideae</taxon>
        <taxon>Andropogonodae</taxon>
        <taxon>Andropogoneae</taxon>
        <taxon>Saccharinae</taxon>
        <taxon>Miscanthus</taxon>
    </lineage>
</organism>
<evidence type="ECO:0000256" key="3">
    <source>
        <dbReference type="SAM" id="Phobius"/>
    </source>
</evidence>
<feature type="transmembrane region" description="Helical" evidence="3">
    <location>
        <begin position="26"/>
        <end position="48"/>
    </location>
</feature>
<dbReference type="PANTHER" id="PTHR31415">
    <property type="entry name" value="OS05G0367900 PROTEIN"/>
    <property type="match status" value="1"/>
</dbReference>
<accession>A0A811QJS2</accession>
<keyword evidence="3" id="KW-0812">Transmembrane</keyword>
<dbReference type="Proteomes" id="UP000604825">
    <property type="component" value="Unassembled WGS sequence"/>
</dbReference>